<sequence>MGLFTFSFITLVLGVLAFPAEEEFGLETSSVTTNAGKDDLETSDTYGLAYYPGYYGGGVSSNIIPGPGFGVGAIAPTPLLTTSLLATPVFSTPIVGPSYNPSYSTSFPGTSIKVRPHISYDHGNTYKYGGSYDTRYGYSKGIPINDYPRRQPVYIGLN</sequence>
<protein>
    <recommendedName>
        <fullName evidence="4">DUF4794 domain-containing protein</fullName>
    </recommendedName>
</protein>
<evidence type="ECO:0000313" key="3">
    <source>
        <dbReference type="Proteomes" id="UP000092445"/>
    </source>
</evidence>
<feature type="chain" id="PRO_5008402611" description="DUF4794 domain-containing protein" evidence="1">
    <location>
        <begin position="18"/>
        <end position="158"/>
    </location>
</feature>
<accession>A0A1A9Z7H7</accession>
<dbReference type="VEuPathDB" id="VectorBase:GPAI006218"/>
<evidence type="ECO:0008006" key="4">
    <source>
        <dbReference type="Google" id="ProtNLM"/>
    </source>
</evidence>
<name>A0A1A9Z7H7_GLOPL</name>
<feature type="signal peptide" evidence="1">
    <location>
        <begin position="1"/>
        <end position="17"/>
    </location>
</feature>
<evidence type="ECO:0000256" key="1">
    <source>
        <dbReference type="SAM" id="SignalP"/>
    </source>
</evidence>
<evidence type="ECO:0000313" key="2">
    <source>
        <dbReference type="EnsemblMetazoa" id="GPAI006218-PA"/>
    </source>
</evidence>
<reference evidence="3" key="1">
    <citation type="submission" date="2014-03" db="EMBL/GenBank/DDBJ databases">
        <authorList>
            <person name="Aksoy S."/>
            <person name="Warren W."/>
            <person name="Wilson R.K."/>
        </authorList>
    </citation>
    <scope>NUCLEOTIDE SEQUENCE [LARGE SCALE GENOMIC DNA]</scope>
    <source>
        <strain evidence="3">IAEA</strain>
    </source>
</reference>
<keyword evidence="3" id="KW-1185">Reference proteome</keyword>
<proteinExistence type="predicted"/>
<organism evidence="2 3">
    <name type="scientific">Glossina pallidipes</name>
    <name type="common">Tsetse fly</name>
    <dbReference type="NCBI Taxonomy" id="7398"/>
    <lineage>
        <taxon>Eukaryota</taxon>
        <taxon>Metazoa</taxon>
        <taxon>Ecdysozoa</taxon>
        <taxon>Arthropoda</taxon>
        <taxon>Hexapoda</taxon>
        <taxon>Insecta</taxon>
        <taxon>Pterygota</taxon>
        <taxon>Neoptera</taxon>
        <taxon>Endopterygota</taxon>
        <taxon>Diptera</taxon>
        <taxon>Brachycera</taxon>
        <taxon>Muscomorpha</taxon>
        <taxon>Hippoboscoidea</taxon>
        <taxon>Glossinidae</taxon>
        <taxon>Glossina</taxon>
    </lineage>
</organism>
<reference evidence="2" key="2">
    <citation type="submission" date="2020-05" db="UniProtKB">
        <authorList>
            <consortium name="EnsemblMetazoa"/>
        </authorList>
    </citation>
    <scope>IDENTIFICATION</scope>
    <source>
        <strain evidence="2">IAEA</strain>
    </source>
</reference>
<keyword evidence="1" id="KW-0732">Signal</keyword>
<dbReference type="EnsemblMetazoa" id="GPAI006218-RA">
    <property type="protein sequence ID" value="GPAI006218-PA"/>
    <property type="gene ID" value="GPAI006218"/>
</dbReference>
<dbReference type="AlphaFoldDB" id="A0A1A9Z7H7"/>
<dbReference type="Proteomes" id="UP000092445">
    <property type="component" value="Unassembled WGS sequence"/>
</dbReference>